<proteinExistence type="predicted"/>
<organism evidence="1">
    <name type="scientific">marine sediment metagenome</name>
    <dbReference type="NCBI Taxonomy" id="412755"/>
    <lineage>
        <taxon>unclassified sequences</taxon>
        <taxon>metagenomes</taxon>
        <taxon>ecological metagenomes</taxon>
    </lineage>
</organism>
<dbReference type="AlphaFoldDB" id="A0A0F9QYW0"/>
<accession>A0A0F9QYW0</accession>
<name>A0A0F9QYW0_9ZZZZ</name>
<comment type="caution">
    <text evidence="1">The sequence shown here is derived from an EMBL/GenBank/DDBJ whole genome shotgun (WGS) entry which is preliminary data.</text>
</comment>
<sequence>MFQKLKKYIRKRAVRKAFDNVRSHLLFFGCDVSHLSDEELIERIHIMHKVIASAGLTVKEASEALALSFITKKAGKGEL</sequence>
<dbReference type="EMBL" id="LAZR01003444">
    <property type="protein sequence ID" value="KKN18271.1"/>
    <property type="molecule type" value="Genomic_DNA"/>
</dbReference>
<gene>
    <name evidence="1" type="ORF">LCGC14_0957600</name>
</gene>
<protein>
    <submittedName>
        <fullName evidence="1">Uncharacterized protein</fullName>
    </submittedName>
</protein>
<reference evidence="1" key="1">
    <citation type="journal article" date="2015" name="Nature">
        <title>Complex archaea that bridge the gap between prokaryotes and eukaryotes.</title>
        <authorList>
            <person name="Spang A."/>
            <person name="Saw J.H."/>
            <person name="Jorgensen S.L."/>
            <person name="Zaremba-Niedzwiedzka K."/>
            <person name="Martijn J."/>
            <person name="Lind A.E."/>
            <person name="van Eijk R."/>
            <person name="Schleper C."/>
            <person name="Guy L."/>
            <person name="Ettema T.J."/>
        </authorList>
    </citation>
    <scope>NUCLEOTIDE SEQUENCE</scope>
</reference>
<evidence type="ECO:0000313" key="1">
    <source>
        <dbReference type="EMBL" id="KKN18271.1"/>
    </source>
</evidence>